<keyword evidence="1" id="KW-0378">Hydrolase</keyword>
<dbReference type="InterPro" id="IPR039968">
    <property type="entry name" value="BcerS-like"/>
</dbReference>
<proteinExistence type="predicted"/>
<sequence>MITLKEATTVKEIRDFVKFPFSLYKNNNYWVPPIINDEISGFDKDKNPVFKHADAQFFLAYRNNKIVGRVAAIINWTEINEQQIKKMRFGWFDMIDDIEVTKALIDKVIQIGKQNDLKFVEGPVGFSNLDKVGVLIEGFDHLGTMITWYNHPYYKEHLEKLGFVKAKEWLENYMLFENLNPDNFTRLSKLIARRYDLRAINFTKTEQIMPYVDKMFDLFNASYAKLASFVPISDEQKKYFKEKYIKLINPEYIVYIADKEDNLVAFAVTMPSFSSALQKANGRLFPFGFYHLLKAKKHSKEVIFYLIGVHPKYQNKGVTAMIFDEYYKTYSKRGVTKLIRTPELEENVAIRQLWKDMQPVTHKRRRTYRLDIQ</sequence>
<evidence type="ECO:0000313" key="2">
    <source>
        <dbReference type="Proteomes" id="UP000176050"/>
    </source>
</evidence>
<organism evidence="1 2">
    <name type="scientific">Urechidicola croceus</name>
    <dbReference type="NCBI Taxonomy" id="1850246"/>
    <lineage>
        <taxon>Bacteria</taxon>
        <taxon>Pseudomonadati</taxon>
        <taxon>Bacteroidota</taxon>
        <taxon>Flavobacteriia</taxon>
        <taxon>Flavobacteriales</taxon>
        <taxon>Flavobacteriaceae</taxon>
        <taxon>Urechidicola</taxon>
    </lineage>
</organism>
<evidence type="ECO:0000313" key="1">
    <source>
        <dbReference type="EMBL" id="AOW21927.1"/>
    </source>
</evidence>
<dbReference type="RefSeq" id="WP_070238087.1">
    <property type="nucleotide sequence ID" value="NZ_CP017478.1"/>
</dbReference>
<dbReference type="PANTHER" id="PTHR41368:SF1">
    <property type="entry name" value="PROTEIN YGHO"/>
    <property type="match status" value="1"/>
</dbReference>
<dbReference type="EMBL" id="CP017478">
    <property type="protein sequence ID" value="AOW21927.1"/>
    <property type="molecule type" value="Genomic_DNA"/>
</dbReference>
<gene>
    <name evidence="1" type="ORF">LPB138_15070</name>
</gene>
<protein>
    <submittedName>
        <fullName evidence="1">GTP cyclohydrolase</fullName>
    </submittedName>
</protein>
<keyword evidence="2" id="KW-1185">Reference proteome</keyword>
<reference evidence="1 2" key="1">
    <citation type="submission" date="2016-10" db="EMBL/GenBank/DDBJ databases">
        <title>Lutibacter sp. LPB0138, isolated from marine gastropod.</title>
        <authorList>
            <person name="Kim E."/>
            <person name="Yi H."/>
        </authorList>
    </citation>
    <scope>NUCLEOTIDE SEQUENCE [LARGE SCALE GENOMIC DNA]</scope>
    <source>
        <strain evidence="1 2">LPB0138</strain>
    </source>
</reference>
<dbReference type="InterPro" id="IPR016181">
    <property type="entry name" value="Acyl_CoA_acyltransferase"/>
</dbReference>
<dbReference type="AlphaFoldDB" id="A0A1D8PBH3"/>
<dbReference type="STRING" id="1850246.LPB138_15070"/>
<dbReference type="OrthoDB" id="9806005at2"/>
<dbReference type="PANTHER" id="PTHR41368">
    <property type="entry name" value="PROTEIN YGHO"/>
    <property type="match status" value="1"/>
</dbReference>
<dbReference type="SUPFAM" id="SSF55729">
    <property type="entry name" value="Acyl-CoA N-acyltransferases (Nat)"/>
    <property type="match status" value="1"/>
</dbReference>
<accession>A0A1D8PBH3</accession>
<dbReference type="KEGG" id="lul:LPB138_15070"/>
<dbReference type="Proteomes" id="UP000176050">
    <property type="component" value="Chromosome"/>
</dbReference>
<dbReference type="GO" id="GO:0016787">
    <property type="term" value="F:hydrolase activity"/>
    <property type="evidence" value="ECO:0007669"/>
    <property type="project" value="UniProtKB-KW"/>
</dbReference>
<dbReference type="Gene3D" id="3.40.630.30">
    <property type="match status" value="1"/>
</dbReference>
<name>A0A1D8PBH3_9FLAO</name>